<evidence type="ECO:0000313" key="2">
    <source>
        <dbReference type="EMBL" id="KAL3383853.1"/>
    </source>
</evidence>
<reference evidence="2 3" key="1">
    <citation type="journal article" date="2024" name="bioRxiv">
        <title>A reference genome for Trichogramma kaykai: A tiny desert-dwelling parasitoid wasp with competing sex-ratio distorters.</title>
        <authorList>
            <person name="Culotta J."/>
            <person name="Lindsey A.R."/>
        </authorList>
    </citation>
    <scope>NUCLEOTIDE SEQUENCE [LARGE SCALE GENOMIC DNA]</scope>
    <source>
        <strain evidence="2 3">KSX58</strain>
    </source>
</reference>
<sequence length="138" mass="14802">MPLSLYGAWLQQPMQRIYSGASPPSNLQHMSHLPSEASQQQQQQQQQQQFALDHLQSAAAYPEHRAAAAHLCAVAAAAAAATANYNTDESEDDRSLSPASSVHDLSKSQHDVIGRLASDDAANHLPGEKVSLQIANAH</sequence>
<evidence type="ECO:0000313" key="3">
    <source>
        <dbReference type="Proteomes" id="UP001627154"/>
    </source>
</evidence>
<comment type="caution">
    <text evidence="2">The sequence shown here is derived from an EMBL/GenBank/DDBJ whole genome shotgun (WGS) entry which is preliminary data.</text>
</comment>
<gene>
    <name evidence="2" type="ORF">TKK_020219</name>
</gene>
<evidence type="ECO:0000256" key="1">
    <source>
        <dbReference type="SAM" id="MobiDB-lite"/>
    </source>
</evidence>
<name>A0ABD2VTK4_9HYME</name>
<feature type="region of interest" description="Disordered" evidence="1">
    <location>
        <begin position="82"/>
        <end position="108"/>
    </location>
</feature>
<dbReference type="AlphaFoldDB" id="A0ABD2VTK4"/>
<feature type="region of interest" description="Disordered" evidence="1">
    <location>
        <begin position="20"/>
        <end position="56"/>
    </location>
</feature>
<protein>
    <submittedName>
        <fullName evidence="2">Uncharacterized protein</fullName>
    </submittedName>
</protein>
<accession>A0ABD2VTK4</accession>
<proteinExistence type="predicted"/>
<feature type="compositionally biased region" description="Low complexity" evidence="1">
    <location>
        <begin position="39"/>
        <end position="49"/>
    </location>
</feature>
<keyword evidence="3" id="KW-1185">Reference proteome</keyword>
<dbReference type="EMBL" id="JBJJXI010000181">
    <property type="protein sequence ID" value="KAL3383853.1"/>
    <property type="molecule type" value="Genomic_DNA"/>
</dbReference>
<organism evidence="2 3">
    <name type="scientific">Trichogramma kaykai</name>
    <dbReference type="NCBI Taxonomy" id="54128"/>
    <lineage>
        <taxon>Eukaryota</taxon>
        <taxon>Metazoa</taxon>
        <taxon>Ecdysozoa</taxon>
        <taxon>Arthropoda</taxon>
        <taxon>Hexapoda</taxon>
        <taxon>Insecta</taxon>
        <taxon>Pterygota</taxon>
        <taxon>Neoptera</taxon>
        <taxon>Endopterygota</taxon>
        <taxon>Hymenoptera</taxon>
        <taxon>Apocrita</taxon>
        <taxon>Proctotrupomorpha</taxon>
        <taxon>Chalcidoidea</taxon>
        <taxon>Trichogrammatidae</taxon>
        <taxon>Trichogramma</taxon>
    </lineage>
</organism>
<dbReference type="Proteomes" id="UP001627154">
    <property type="component" value="Unassembled WGS sequence"/>
</dbReference>